<dbReference type="PANTHER" id="PTHR43280">
    <property type="entry name" value="ARAC-FAMILY TRANSCRIPTIONAL REGULATOR"/>
    <property type="match status" value="1"/>
</dbReference>
<dbReference type="SMART" id="SM00342">
    <property type="entry name" value="HTH_ARAC"/>
    <property type="match status" value="1"/>
</dbReference>
<accession>A0ABQ2BTU0</accession>
<dbReference type="InterPro" id="IPR009057">
    <property type="entry name" value="Homeodomain-like_sf"/>
</dbReference>
<protein>
    <recommendedName>
        <fullName evidence="5">HTH araC/xylS-type domain-containing protein</fullName>
    </recommendedName>
</protein>
<evidence type="ECO:0000259" key="5">
    <source>
        <dbReference type="PROSITE" id="PS01124"/>
    </source>
</evidence>
<feature type="transmembrane region" description="Helical" evidence="4">
    <location>
        <begin position="12"/>
        <end position="38"/>
    </location>
</feature>
<dbReference type="RefSeq" id="WP_189009851.1">
    <property type="nucleotide sequence ID" value="NZ_BMHE01000005.1"/>
</dbReference>
<organism evidence="6 7">
    <name type="scientific">Paenibacillus marchantiophytorum</name>
    <dbReference type="NCBI Taxonomy" id="1619310"/>
    <lineage>
        <taxon>Bacteria</taxon>
        <taxon>Bacillati</taxon>
        <taxon>Bacillota</taxon>
        <taxon>Bacilli</taxon>
        <taxon>Bacillales</taxon>
        <taxon>Paenibacillaceae</taxon>
        <taxon>Paenibacillus</taxon>
    </lineage>
</organism>
<dbReference type="PROSITE" id="PS00041">
    <property type="entry name" value="HTH_ARAC_FAMILY_1"/>
    <property type="match status" value="1"/>
</dbReference>
<keyword evidence="4" id="KW-0472">Membrane</keyword>
<evidence type="ECO:0000256" key="4">
    <source>
        <dbReference type="SAM" id="Phobius"/>
    </source>
</evidence>
<evidence type="ECO:0000256" key="3">
    <source>
        <dbReference type="ARBA" id="ARBA00023163"/>
    </source>
</evidence>
<dbReference type="SUPFAM" id="SSF46689">
    <property type="entry name" value="Homeodomain-like"/>
    <property type="match status" value="1"/>
</dbReference>
<keyword evidence="1" id="KW-0805">Transcription regulation</keyword>
<evidence type="ECO:0000256" key="2">
    <source>
        <dbReference type="ARBA" id="ARBA00023125"/>
    </source>
</evidence>
<evidence type="ECO:0000256" key="1">
    <source>
        <dbReference type="ARBA" id="ARBA00023015"/>
    </source>
</evidence>
<dbReference type="PANTHER" id="PTHR43280:SF2">
    <property type="entry name" value="HTH-TYPE TRANSCRIPTIONAL REGULATOR EXSA"/>
    <property type="match status" value="1"/>
</dbReference>
<keyword evidence="7" id="KW-1185">Reference proteome</keyword>
<proteinExistence type="predicted"/>
<comment type="caution">
    <text evidence="6">The sequence shown here is derived from an EMBL/GenBank/DDBJ whole genome shotgun (WGS) entry which is preliminary data.</text>
</comment>
<feature type="transmembrane region" description="Helical" evidence="4">
    <location>
        <begin position="301"/>
        <end position="320"/>
    </location>
</feature>
<keyword evidence="3" id="KW-0804">Transcription</keyword>
<feature type="domain" description="HTH araC/xylS-type" evidence="5">
    <location>
        <begin position="666"/>
        <end position="765"/>
    </location>
</feature>
<keyword evidence="4" id="KW-1133">Transmembrane helix</keyword>
<dbReference type="Pfam" id="PF12833">
    <property type="entry name" value="HTH_18"/>
    <property type="match status" value="1"/>
</dbReference>
<evidence type="ECO:0000313" key="7">
    <source>
        <dbReference type="Proteomes" id="UP000615455"/>
    </source>
</evidence>
<keyword evidence="2" id="KW-0238">DNA-binding</keyword>
<reference evidence="7" key="1">
    <citation type="journal article" date="2019" name="Int. J. Syst. Evol. Microbiol.">
        <title>The Global Catalogue of Microorganisms (GCM) 10K type strain sequencing project: providing services to taxonomists for standard genome sequencing and annotation.</title>
        <authorList>
            <consortium name="The Broad Institute Genomics Platform"/>
            <consortium name="The Broad Institute Genome Sequencing Center for Infectious Disease"/>
            <person name="Wu L."/>
            <person name="Ma J."/>
        </authorList>
    </citation>
    <scope>NUCLEOTIDE SEQUENCE [LARGE SCALE GENOMIC DNA]</scope>
    <source>
        <strain evidence="7">CGMCC 1.15043</strain>
    </source>
</reference>
<dbReference type="Proteomes" id="UP000615455">
    <property type="component" value="Unassembled WGS sequence"/>
</dbReference>
<dbReference type="PROSITE" id="PS01124">
    <property type="entry name" value="HTH_ARAC_FAMILY_2"/>
    <property type="match status" value="1"/>
</dbReference>
<gene>
    <name evidence="6" type="ORF">GCM10008018_15010</name>
</gene>
<dbReference type="Gene3D" id="1.10.10.60">
    <property type="entry name" value="Homeodomain-like"/>
    <property type="match status" value="1"/>
</dbReference>
<dbReference type="InterPro" id="IPR018062">
    <property type="entry name" value="HTH_AraC-typ_CS"/>
</dbReference>
<evidence type="ECO:0000313" key="6">
    <source>
        <dbReference type="EMBL" id="GGI46015.1"/>
    </source>
</evidence>
<name>A0ABQ2BTU0_9BACL</name>
<dbReference type="InterPro" id="IPR018060">
    <property type="entry name" value="HTH_AraC"/>
</dbReference>
<dbReference type="Gene3D" id="3.30.450.20">
    <property type="entry name" value="PAS domain"/>
    <property type="match status" value="1"/>
</dbReference>
<keyword evidence="4" id="KW-0812">Transmembrane</keyword>
<dbReference type="EMBL" id="BMHE01000005">
    <property type="protein sequence ID" value="GGI46015.1"/>
    <property type="molecule type" value="Genomic_DNA"/>
</dbReference>
<sequence length="771" mass="89339">MNIAKKFQSKNVARVCLWFVSAILLVISILSYVVYFYVQEEVVEREYNNSRVLLAQSKKNIEYADNMVRQLLLSIYNKNDVRSLMDMNNESAFDPKNVIDKLRNSVVWNRSFVQSVYIYNNNKKIYFSTYGEILYKDTELEKLLQEHGGAITPLKPVIRDIDVSLDSRYIQMEKVLTYVMYEQTDEMGRMDGAVIINIKLEWLHNNIHAFNNGETEQLNEMFILSDNRHLINVCKELSERGTKLEALFIDKYQSVGESGNFFSIRLDGTKYLTAYIPIDNTGWVLFKTVPYDEAYGLLIRLRTYIVVIVLLVTLLILFQLSRGIRKPVDKLVPKLRSSHVFGEASESLADDLIYLQDVYRSHPGIFNYQCMKKRFLRKWVLNSLSVSCDELALFCQEYKLSFRQDGQFKVCILKFDNYKLLAEKKIEEKELLTFAVMNIASEFVSKVCHTGAVDLQHDHVAMILQADMPSDMLEETVLLLLKECQTYLFQYYRLSITAVLSVSVTDYTHVTTAYQQALNVSMYRFLAGKMSVLTQDNIAKLGRNSSIERLPELEKQLLEQVRNGNHQESADKLAVLLEEVRQLDYCDMMLTLRHTVNQFKYLVSDLNQLRQEPVKVNTILMRKELLESETISEFQTKLMDVIYEVTSSYEAEDNQVAEVADIALPLQIEQIIAERYADMNLGAAEIALIVGAPAVKVGKIFRIYKKMSITDYINRVRLDKAVEWMENSELPIQDIIHRVGIESESYFYKTFKAKLGATPREFMAKRAKERI</sequence>